<evidence type="ECO:0000313" key="2">
    <source>
        <dbReference type="Proteomes" id="UP001072034"/>
    </source>
</evidence>
<proteinExistence type="predicted"/>
<dbReference type="Proteomes" id="UP001072034">
    <property type="component" value="Unassembled WGS sequence"/>
</dbReference>
<gene>
    <name evidence="1" type="ORF">OHJ16_00310</name>
</gene>
<comment type="caution">
    <text evidence="1">The sequence shown here is derived from an EMBL/GenBank/DDBJ whole genome shotgun (WGS) entry which is preliminary data.</text>
</comment>
<reference evidence="1" key="1">
    <citation type="submission" date="2022-10" db="EMBL/GenBank/DDBJ databases">
        <title>Genome sequence of Actinomyces israelii ATCC 10048.</title>
        <authorList>
            <person name="Watt R.M."/>
            <person name="Tong W.M."/>
        </authorList>
    </citation>
    <scope>NUCLEOTIDE SEQUENCE</scope>
    <source>
        <strain evidence="1">ATCC 10048</strain>
    </source>
</reference>
<dbReference type="EMBL" id="JAPTMY010000001">
    <property type="protein sequence ID" value="MCZ0856494.1"/>
    <property type="molecule type" value="Genomic_DNA"/>
</dbReference>
<organism evidence="1 2">
    <name type="scientific">Actinomyces israelii</name>
    <dbReference type="NCBI Taxonomy" id="1659"/>
    <lineage>
        <taxon>Bacteria</taxon>
        <taxon>Bacillati</taxon>
        <taxon>Actinomycetota</taxon>
        <taxon>Actinomycetes</taxon>
        <taxon>Actinomycetales</taxon>
        <taxon>Actinomycetaceae</taxon>
        <taxon>Actinomyces</taxon>
    </lineage>
</organism>
<accession>A0ABT4I431</accession>
<sequence length="110" mass="13077">MQIKFGVEYRSESSYRLLMRFLGMSLRLPDPFEGRRDEKAIARRMAEIRDQVADLLQEGWEACTVDEVRVEREAETRRMWLPKGKRTRLYVDRKKTSRSFFGALSLTTKK</sequence>
<protein>
    <recommendedName>
        <fullName evidence="3">Transposase</fullName>
    </recommendedName>
</protein>
<dbReference type="RefSeq" id="WP_268916294.1">
    <property type="nucleotide sequence ID" value="NZ_JAPTMY010000001.1"/>
</dbReference>
<keyword evidence="2" id="KW-1185">Reference proteome</keyword>
<evidence type="ECO:0008006" key="3">
    <source>
        <dbReference type="Google" id="ProtNLM"/>
    </source>
</evidence>
<name>A0ABT4I431_9ACTO</name>
<evidence type="ECO:0000313" key="1">
    <source>
        <dbReference type="EMBL" id="MCZ0856494.1"/>
    </source>
</evidence>